<reference evidence="1 2" key="1">
    <citation type="submission" date="2018-07" db="EMBL/GenBank/DDBJ databases">
        <title>Thalassococcus profundi sp. nov., a marine bacterium isolated from deep seawater of Okinawa Trough.</title>
        <authorList>
            <person name="Yu M."/>
        </authorList>
    </citation>
    <scope>NUCLEOTIDE SEQUENCE [LARGE SCALE GENOMIC DNA]</scope>
    <source>
        <strain evidence="1 2">WRAS1</strain>
    </source>
</reference>
<organism evidence="1 2">
    <name type="scientific">Thalassococcus profundi</name>
    <dbReference type="NCBI Taxonomy" id="2282382"/>
    <lineage>
        <taxon>Bacteria</taxon>
        <taxon>Pseudomonadati</taxon>
        <taxon>Pseudomonadota</taxon>
        <taxon>Alphaproteobacteria</taxon>
        <taxon>Rhodobacterales</taxon>
        <taxon>Roseobacteraceae</taxon>
        <taxon>Thalassococcus</taxon>
    </lineage>
</organism>
<sequence length="98" mass="11192">MKRVNGGQQTRLQMVGIASFLLQKIRYSAAKRRDNGFRAVLDDPEPLQRVDFVADDVARCLSQKFGPKLWMDEARVRPIGKPVSFGFIGGRRKCRGRR</sequence>
<proteinExistence type="predicted"/>
<gene>
    <name evidence="1" type="ORF">DU478_21405</name>
</gene>
<dbReference type="AlphaFoldDB" id="A0A369TFY5"/>
<protein>
    <submittedName>
        <fullName evidence="1">Uncharacterized protein</fullName>
    </submittedName>
</protein>
<keyword evidence="2" id="KW-1185">Reference proteome</keyword>
<dbReference type="EMBL" id="QPMK01000027">
    <property type="protein sequence ID" value="RDD64178.1"/>
    <property type="molecule type" value="Genomic_DNA"/>
</dbReference>
<evidence type="ECO:0000313" key="2">
    <source>
        <dbReference type="Proteomes" id="UP000253977"/>
    </source>
</evidence>
<name>A0A369TFY5_9RHOB</name>
<dbReference type="Proteomes" id="UP000253977">
    <property type="component" value="Unassembled WGS sequence"/>
</dbReference>
<accession>A0A369TFY5</accession>
<comment type="caution">
    <text evidence="1">The sequence shown here is derived from an EMBL/GenBank/DDBJ whole genome shotgun (WGS) entry which is preliminary data.</text>
</comment>
<evidence type="ECO:0000313" key="1">
    <source>
        <dbReference type="EMBL" id="RDD64178.1"/>
    </source>
</evidence>